<dbReference type="PROSITE" id="PS00217">
    <property type="entry name" value="SUGAR_TRANSPORT_2"/>
    <property type="match status" value="1"/>
</dbReference>
<dbReference type="PRINTS" id="PR00171">
    <property type="entry name" value="SUGRTRNSPORT"/>
</dbReference>
<dbReference type="Proteomes" id="UP000054466">
    <property type="component" value="Unassembled WGS sequence"/>
</dbReference>
<dbReference type="InterPro" id="IPR020846">
    <property type="entry name" value="MFS_dom"/>
</dbReference>
<feature type="transmembrane region" description="Helical" evidence="8">
    <location>
        <begin position="64"/>
        <end position="86"/>
    </location>
</feature>
<evidence type="ECO:0000256" key="3">
    <source>
        <dbReference type="ARBA" id="ARBA00022448"/>
    </source>
</evidence>
<evidence type="ECO:0000313" key="11">
    <source>
        <dbReference type="Proteomes" id="UP000054466"/>
    </source>
</evidence>
<feature type="transmembrane region" description="Helical" evidence="8">
    <location>
        <begin position="441"/>
        <end position="460"/>
    </location>
</feature>
<feature type="transmembrane region" description="Helical" evidence="8">
    <location>
        <begin position="317"/>
        <end position="338"/>
    </location>
</feature>
<evidence type="ECO:0000259" key="9">
    <source>
        <dbReference type="PROSITE" id="PS50850"/>
    </source>
</evidence>
<evidence type="ECO:0000256" key="5">
    <source>
        <dbReference type="ARBA" id="ARBA00022989"/>
    </source>
</evidence>
<dbReference type="PANTHER" id="PTHR48022">
    <property type="entry name" value="PLASTIDIC GLUCOSE TRANSPORTER 4"/>
    <property type="match status" value="1"/>
</dbReference>
<dbReference type="AlphaFoldDB" id="A0A0D2CP42"/>
<keyword evidence="4 8" id="KW-0812">Transmembrane</keyword>
<evidence type="ECO:0000256" key="8">
    <source>
        <dbReference type="SAM" id="Phobius"/>
    </source>
</evidence>
<dbReference type="InterPro" id="IPR003663">
    <property type="entry name" value="Sugar/inositol_transpt"/>
</dbReference>
<keyword evidence="6 8" id="KW-0472">Membrane</keyword>
<dbReference type="InterPro" id="IPR036259">
    <property type="entry name" value="MFS_trans_sf"/>
</dbReference>
<feature type="transmembrane region" description="Helical" evidence="8">
    <location>
        <begin position="185"/>
        <end position="208"/>
    </location>
</feature>
<dbReference type="FunFam" id="1.20.1250.20:FF:000134">
    <property type="entry name" value="MFS sugar transporter protein"/>
    <property type="match status" value="1"/>
</dbReference>
<dbReference type="PROSITE" id="PS51257">
    <property type="entry name" value="PROKAR_LIPOPROTEIN"/>
    <property type="match status" value="1"/>
</dbReference>
<dbReference type="InterPro" id="IPR005828">
    <property type="entry name" value="MFS_sugar_transport-like"/>
</dbReference>
<keyword evidence="5 8" id="KW-1133">Transmembrane helix</keyword>
<feature type="domain" description="Major facilitator superfamily (MFS) profile" evidence="9">
    <location>
        <begin position="28"/>
        <end position="464"/>
    </location>
</feature>
<feature type="transmembrane region" description="Helical" evidence="8">
    <location>
        <begin position="279"/>
        <end position="305"/>
    </location>
</feature>
<proteinExistence type="inferred from homology"/>
<feature type="transmembrane region" description="Helical" evidence="8">
    <location>
        <begin position="372"/>
        <end position="398"/>
    </location>
</feature>
<dbReference type="VEuPathDB" id="FungiDB:PV07_03387"/>
<evidence type="ECO:0000256" key="4">
    <source>
        <dbReference type="ARBA" id="ARBA00022692"/>
    </source>
</evidence>
<gene>
    <name evidence="10" type="ORF">PV07_03387</name>
</gene>
<dbReference type="NCBIfam" id="TIGR00879">
    <property type="entry name" value="SP"/>
    <property type="match status" value="1"/>
</dbReference>
<dbReference type="SUPFAM" id="SSF103473">
    <property type="entry name" value="MFS general substrate transporter"/>
    <property type="match status" value="1"/>
</dbReference>
<dbReference type="EMBL" id="KN847041">
    <property type="protein sequence ID" value="KIW31795.1"/>
    <property type="molecule type" value="Genomic_DNA"/>
</dbReference>
<name>A0A0D2CP42_9EURO</name>
<feature type="transmembrane region" description="Helical" evidence="8">
    <location>
        <begin position="21"/>
        <end position="39"/>
    </location>
</feature>
<sequence>MIRFESSSRRRILNMLSKLRGPALIWAITLSSGSCYLLFGYDQGVLGGLVSQPSFLDVIGNPSASFLGTIVALYNVGCLVGCMAAAIWGDRFGRRNTILVGNAIMIVGAVIQTATYGAGQLIAGRLISGLGNGLNTSTIPVYVSETARSHRRGRMVAVQLSIVIFGIVFAYWLDYGTINNLEGEVVWRFPIAFQIVFALITMATMPFLPETPRWLYSHGRKEEAVTVLARLMDTSEDDDQVQFIKTEMEESLELERQQGSITLKGILNDKTELKPMRRLLLCFFIQFFQQFSGVNAVVFFVTIILEQNVGLSSSTASLAAGFIQMGLWIGTLPTILYIDTFGRRPTLLIGSAVQLISLVLFTVGIAKHGDGYSNLALAMLVLFQITVGMTWCTVPWIYAPEITPLRLRHIGAAIGPFSEWLCTFIIVQITPTAVEHTGWKIFLLFILLQALSIPWVYFFVPETARKTLEEIDYIFVKGEARDRLHERMHEQVQGVPQDGKSEMEVGASQTLELAVPRKE</sequence>
<dbReference type="OrthoDB" id="6612291at2759"/>
<evidence type="ECO:0000313" key="10">
    <source>
        <dbReference type="EMBL" id="KIW31795.1"/>
    </source>
</evidence>
<reference evidence="10 11" key="1">
    <citation type="submission" date="2015-01" db="EMBL/GenBank/DDBJ databases">
        <title>The Genome Sequence of Cladophialophora immunda CBS83496.</title>
        <authorList>
            <consortium name="The Broad Institute Genomics Platform"/>
            <person name="Cuomo C."/>
            <person name="de Hoog S."/>
            <person name="Gorbushina A."/>
            <person name="Stielow B."/>
            <person name="Teixiera M."/>
            <person name="Abouelleil A."/>
            <person name="Chapman S.B."/>
            <person name="Priest M."/>
            <person name="Young S.K."/>
            <person name="Wortman J."/>
            <person name="Nusbaum C."/>
            <person name="Birren B."/>
        </authorList>
    </citation>
    <scope>NUCLEOTIDE SEQUENCE [LARGE SCALE GENOMIC DNA]</scope>
    <source>
        <strain evidence="10 11">CBS 83496</strain>
    </source>
</reference>
<dbReference type="GeneID" id="27342581"/>
<comment type="subcellular location">
    <subcellularLocation>
        <location evidence="1">Membrane</location>
        <topology evidence="1">Multi-pass membrane protein</topology>
    </subcellularLocation>
</comment>
<protein>
    <recommendedName>
        <fullName evidence="9">Major facilitator superfamily (MFS) profile domain-containing protein</fullName>
    </recommendedName>
</protein>
<dbReference type="HOGENOM" id="CLU_001265_30_3_1"/>
<keyword evidence="11" id="KW-1185">Reference proteome</keyword>
<dbReference type="Pfam" id="PF00083">
    <property type="entry name" value="Sugar_tr"/>
    <property type="match status" value="1"/>
</dbReference>
<dbReference type="InterPro" id="IPR005829">
    <property type="entry name" value="Sugar_transporter_CS"/>
</dbReference>
<accession>A0A0D2CP42</accession>
<comment type="similarity">
    <text evidence="2 7">Belongs to the major facilitator superfamily. Sugar transporter (TC 2.A.1.1) family.</text>
</comment>
<keyword evidence="3 7" id="KW-0813">Transport</keyword>
<dbReference type="GO" id="GO:0005351">
    <property type="term" value="F:carbohydrate:proton symporter activity"/>
    <property type="evidence" value="ECO:0007669"/>
    <property type="project" value="TreeGrafter"/>
</dbReference>
<feature type="transmembrane region" description="Helical" evidence="8">
    <location>
        <begin position="122"/>
        <end position="143"/>
    </location>
</feature>
<evidence type="ECO:0000256" key="7">
    <source>
        <dbReference type="RuleBase" id="RU003346"/>
    </source>
</evidence>
<evidence type="ECO:0000256" key="1">
    <source>
        <dbReference type="ARBA" id="ARBA00004141"/>
    </source>
</evidence>
<dbReference type="Gene3D" id="1.20.1250.20">
    <property type="entry name" value="MFS general substrate transporter like domains"/>
    <property type="match status" value="1"/>
</dbReference>
<evidence type="ECO:0000256" key="6">
    <source>
        <dbReference type="ARBA" id="ARBA00023136"/>
    </source>
</evidence>
<evidence type="ECO:0000256" key="2">
    <source>
        <dbReference type="ARBA" id="ARBA00010992"/>
    </source>
</evidence>
<dbReference type="PANTHER" id="PTHR48022:SF28">
    <property type="entry name" value="MAJOR FACILITATOR SUPERFAMILY (MFS) PROFILE DOMAIN-CONTAINING PROTEIN-RELATED"/>
    <property type="match status" value="1"/>
</dbReference>
<feature type="transmembrane region" description="Helical" evidence="8">
    <location>
        <begin position="345"/>
        <end position="366"/>
    </location>
</feature>
<dbReference type="GO" id="GO:0016020">
    <property type="term" value="C:membrane"/>
    <property type="evidence" value="ECO:0007669"/>
    <property type="project" value="UniProtKB-SubCell"/>
</dbReference>
<dbReference type="RefSeq" id="XP_016252011.1">
    <property type="nucleotide sequence ID" value="XM_016390109.1"/>
</dbReference>
<dbReference type="PROSITE" id="PS50850">
    <property type="entry name" value="MFS"/>
    <property type="match status" value="1"/>
</dbReference>
<feature type="transmembrane region" description="Helical" evidence="8">
    <location>
        <begin position="98"/>
        <end position="116"/>
    </location>
</feature>
<organism evidence="10 11">
    <name type="scientific">Cladophialophora immunda</name>
    <dbReference type="NCBI Taxonomy" id="569365"/>
    <lineage>
        <taxon>Eukaryota</taxon>
        <taxon>Fungi</taxon>
        <taxon>Dikarya</taxon>
        <taxon>Ascomycota</taxon>
        <taxon>Pezizomycotina</taxon>
        <taxon>Eurotiomycetes</taxon>
        <taxon>Chaetothyriomycetidae</taxon>
        <taxon>Chaetothyriales</taxon>
        <taxon>Herpotrichiellaceae</taxon>
        <taxon>Cladophialophora</taxon>
    </lineage>
</organism>
<feature type="transmembrane region" description="Helical" evidence="8">
    <location>
        <begin position="155"/>
        <end position="173"/>
    </location>
</feature>
<dbReference type="InterPro" id="IPR050360">
    <property type="entry name" value="MFS_Sugar_Transporters"/>
</dbReference>
<feature type="transmembrane region" description="Helical" evidence="8">
    <location>
        <begin position="410"/>
        <end position="429"/>
    </location>
</feature>